<gene>
    <name evidence="9" type="ORF">FUA23_13170</name>
</gene>
<dbReference type="AlphaFoldDB" id="A0A5C7FGN9"/>
<keyword evidence="5 8" id="KW-1133">Transmembrane helix</keyword>
<keyword evidence="10" id="KW-1185">Reference proteome</keyword>
<dbReference type="Pfam" id="PF00953">
    <property type="entry name" value="Glycos_transf_4"/>
    <property type="match status" value="1"/>
</dbReference>
<keyword evidence="2" id="KW-1003">Cell membrane</keyword>
<feature type="transmembrane region" description="Helical" evidence="8">
    <location>
        <begin position="218"/>
        <end position="237"/>
    </location>
</feature>
<dbReference type="GO" id="GO:0046872">
    <property type="term" value="F:metal ion binding"/>
    <property type="evidence" value="ECO:0007669"/>
    <property type="project" value="UniProtKB-KW"/>
</dbReference>
<evidence type="ECO:0000313" key="9">
    <source>
        <dbReference type="EMBL" id="TXF88795.1"/>
    </source>
</evidence>
<protein>
    <submittedName>
        <fullName evidence="9">Undecaprenyl/decaprenyl-phosphate alpha-N-acetylglucosaminyl 1-phosphate transferase</fullName>
    </submittedName>
</protein>
<dbReference type="GO" id="GO:0009103">
    <property type="term" value="P:lipopolysaccharide biosynthetic process"/>
    <property type="evidence" value="ECO:0007669"/>
    <property type="project" value="TreeGrafter"/>
</dbReference>
<dbReference type="GO" id="GO:0016780">
    <property type="term" value="F:phosphotransferase activity, for other substituted phosphate groups"/>
    <property type="evidence" value="ECO:0007669"/>
    <property type="project" value="InterPro"/>
</dbReference>
<dbReference type="PANTHER" id="PTHR22926">
    <property type="entry name" value="PHOSPHO-N-ACETYLMURAMOYL-PENTAPEPTIDE-TRANSFERASE"/>
    <property type="match status" value="1"/>
</dbReference>
<feature type="transmembrane region" description="Helical" evidence="8">
    <location>
        <begin position="36"/>
        <end position="61"/>
    </location>
</feature>
<evidence type="ECO:0000313" key="10">
    <source>
        <dbReference type="Proteomes" id="UP000321907"/>
    </source>
</evidence>
<keyword evidence="3 9" id="KW-0808">Transferase</keyword>
<feature type="transmembrane region" description="Helical" evidence="8">
    <location>
        <begin position="358"/>
        <end position="377"/>
    </location>
</feature>
<feature type="transmembrane region" description="Helical" evidence="8">
    <location>
        <begin position="249"/>
        <end position="266"/>
    </location>
</feature>
<evidence type="ECO:0000256" key="3">
    <source>
        <dbReference type="ARBA" id="ARBA00022679"/>
    </source>
</evidence>
<evidence type="ECO:0000256" key="5">
    <source>
        <dbReference type="ARBA" id="ARBA00022989"/>
    </source>
</evidence>
<accession>A0A5C7FGN9</accession>
<feature type="transmembrane region" description="Helical" evidence="8">
    <location>
        <begin position="194"/>
        <end position="212"/>
    </location>
</feature>
<dbReference type="GO" id="GO:0044038">
    <property type="term" value="P:cell wall macromolecule biosynthetic process"/>
    <property type="evidence" value="ECO:0007669"/>
    <property type="project" value="TreeGrafter"/>
</dbReference>
<proteinExistence type="predicted"/>
<name>A0A5C7FGN9_9BACT</name>
<dbReference type="OrthoDB" id="9783652at2"/>
<feature type="transmembrane region" description="Helical" evidence="8">
    <location>
        <begin position="334"/>
        <end position="352"/>
    </location>
</feature>
<dbReference type="InterPro" id="IPR000715">
    <property type="entry name" value="Glycosyl_transferase_4"/>
</dbReference>
<evidence type="ECO:0000256" key="7">
    <source>
        <dbReference type="PIRSR" id="PIRSR600715-1"/>
    </source>
</evidence>
<evidence type="ECO:0000256" key="2">
    <source>
        <dbReference type="ARBA" id="ARBA00022475"/>
    </source>
</evidence>
<feature type="transmembrane region" description="Helical" evidence="8">
    <location>
        <begin position="107"/>
        <end position="124"/>
    </location>
</feature>
<keyword evidence="7" id="KW-0460">Magnesium</keyword>
<evidence type="ECO:0000256" key="1">
    <source>
        <dbReference type="ARBA" id="ARBA00004651"/>
    </source>
</evidence>
<dbReference type="Proteomes" id="UP000321907">
    <property type="component" value="Unassembled WGS sequence"/>
</dbReference>
<feature type="transmembrane region" description="Helical" evidence="8">
    <location>
        <begin position="278"/>
        <end position="296"/>
    </location>
</feature>
<dbReference type="CDD" id="cd06853">
    <property type="entry name" value="GT_WecA_like"/>
    <property type="match status" value="1"/>
</dbReference>
<dbReference type="GO" id="GO:0071555">
    <property type="term" value="P:cell wall organization"/>
    <property type="evidence" value="ECO:0007669"/>
    <property type="project" value="TreeGrafter"/>
</dbReference>
<feature type="binding site" evidence="7">
    <location>
        <position position="188"/>
    </location>
    <ligand>
        <name>Mg(2+)</name>
        <dbReference type="ChEBI" id="CHEBI:18420"/>
    </ligand>
</feature>
<keyword evidence="7" id="KW-0479">Metal-binding</keyword>
<feature type="transmembrane region" description="Helical" evidence="8">
    <location>
        <begin position="82"/>
        <end position="101"/>
    </location>
</feature>
<dbReference type="EMBL" id="VOXD01000019">
    <property type="protein sequence ID" value="TXF88795.1"/>
    <property type="molecule type" value="Genomic_DNA"/>
</dbReference>
<dbReference type="GO" id="GO:0005886">
    <property type="term" value="C:plasma membrane"/>
    <property type="evidence" value="ECO:0007669"/>
    <property type="project" value="UniProtKB-SubCell"/>
</dbReference>
<feature type="binding site" evidence="7">
    <location>
        <position position="248"/>
    </location>
    <ligand>
        <name>Mg(2+)</name>
        <dbReference type="ChEBI" id="CHEBI:18420"/>
    </ligand>
</feature>
<comment type="subcellular location">
    <subcellularLocation>
        <location evidence="1">Cell membrane</location>
        <topology evidence="1">Multi-pass membrane protein</topology>
    </subcellularLocation>
</comment>
<evidence type="ECO:0000256" key="4">
    <source>
        <dbReference type="ARBA" id="ARBA00022692"/>
    </source>
</evidence>
<organism evidence="9 10">
    <name type="scientific">Neolewinella aurantiaca</name>
    <dbReference type="NCBI Taxonomy" id="2602767"/>
    <lineage>
        <taxon>Bacteria</taxon>
        <taxon>Pseudomonadati</taxon>
        <taxon>Bacteroidota</taxon>
        <taxon>Saprospiria</taxon>
        <taxon>Saprospirales</taxon>
        <taxon>Lewinellaceae</taxon>
        <taxon>Neolewinella</taxon>
    </lineage>
</organism>
<dbReference type="PANTHER" id="PTHR22926:SF3">
    <property type="entry name" value="UNDECAPRENYL-PHOSPHATE ALPHA-N-ACETYLGLUCOSAMINYL 1-PHOSPHATE TRANSFERASE"/>
    <property type="match status" value="1"/>
</dbReference>
<feature type="transmembrane region" description="Helical" evidence="8">
    <location>
        <begin position="167"/>
        <end position="187"/>
    </location>
</feature>
<keyword evidence="4 8" id="KW-0812">Transmembrane</keyword>
<keyword evidence="6 8" id="KW-0472">Membrane</keyword>
<evidence type="ECO:0000256" key="8">
    <source>
        <dbReference type="SAM" id="Phobius"/>
    </source>
</evidence>
<sequence length="403" mass="43916">MGGGEIIKPLFSGTLSLPLCDLKTEIVLPFDIPRDMLILVLSFLMSFALVFSISPSVIRIANEKGLVAKAVNRSSHKIPTPCIGGIPIFMGIMFTTLLLTPHHQWDTLQYILGATVIVFMVGFKDDIEGLSAWKKMVGLIVAISILVLKGGVQLKGMYGLFGIEAEFPGWLSMIITGFTLLVISNAFNLIDGINGLSGVVGTIASVTFGIYFFMVDQFYLGVLSMTTAGSLLAFLHFNISPARTFMGDTGALVIGLLLGIFTIKFIEVGSGADILPQYRFVNPVAVAVSIMIIPLFDTIRVFTTRALRGVSPFTPDRRHIHHLLIDSGLDHMQATAVLGLTNLSFISTIFYLDSFVELHTLIGLQLVVALAITYFLHRNVVRINAEKQALADNRAIEINPKVV</sequence>
<reference evidence="9 10" key="1">
    <citation type="submission" date="2019-08" db="EMBL/GenBank/DDBJ databases">
        <title>Lewinella sp. strain SSH13 Genome sequencing and assembly.</title>
        <authorList>
            <person name="Kim I."/>
        </authorList>
    </citation>
    <scope>NUCLEOTIDE SEQUENCE [LARGE SCALE GENOMIC DNA]</scope>
    <source>
        <strain evidence="9 10">SSH13</strain>
    </source>
</reference>
<evidence type="ECO:0000256" key="6">
    <source>
        <dbReference type="ARBA" id="ARBA00023136"/>
    </source>
</evidence>
<comment type="cofactor">
    <cofactor evidence="7">
        <name>Mg(2+)</name>
        <dbReference type="ChEBI" id="CHEBI:18420"/>
    </cofactor>
</comment>
<feature type="transmembrane region" description="Helical" evidence="8">
    <location>
        <begin position="136"/>
        <end position="161"/>
    </location>
</feature>
<comment type="caution">
    <text evidence="9">The sequence shown here is derived from an EMBL/GenBank/DDBJ whole genome shotgun (WGS) entry which is preliminary data.</text>
</comment>